<comment type="similarity">
    <text evidence="2">Belongs to the VKOR family.</text>
</comment>
<name>I3Z1F0_BELBD</name>
<feature type="transmembrane region" description="Helical" evidence="10">
    <location>
        <begin position="213"/>
        <end position="234"/>
    </location>
</feature>
<evidence type="ECO:0000313" key="12">
    <source>
        <dbReference type="EMBL" id="AFL83068.1"/>
    </source>
</evidence>
<dbReference type="eggNOG" id="COG1651">
    <property type="taxonomic scope" value="Bacteria"/>
</dbReference>
<dbReference type="EMBL" id="CP003281">
    <property type="protein sequence ID" value="AFL83068.1"/>
    <property type="molecule type" value="Genomic_DNA"/>
</dbReference>
<feature type="transmembrane region" description="Helical" evidence="10">
    <location>
        <begin position="127"/>
        <end position="145"/>
    </location>
</feature>
<dbReference type="STRING" id="866536.Belba_0407"/>
<evidence type="ECO:0000256" key="9">
    <source>
        <dbReference type="ARBA" id="ARBA00023284"/>
    </source>
</evidence>
<dbReference type="InterPro" id="IPR036249">
    <property type="entry name" value="Thioredoxin-like_sf"/>
</dbReference>
<dbReference type="SUPFAM" id="SSF52833">
    <property type="entry name" value="Thioredoxin-like"/>
    <property type="match status" value="1"/>
</dbReference>
<dbReference type="InterPro" id="IPR038354">
    <property type="entry name" value="VKOR_sf"/>
</dbReference>
<dbReference type="KEGG" id="bbd:Belba_0407"/>
<feature type="transmembrane region" description="Helical" evidence="10">
    <location>
        <begin position="69"/>
        <end position="91"/>
    </location>
</feature>
<organism evidence="12 13">
    <name type="scientific">Belliella baltica (strain DSM 15883 / CIP 108006 / LMG 21964 / BA134)</name>
    <dbReference type="NCBI Taxonomy" id="866536"/>
    <lineage>
        <taxon>Bacteria</taxon>
        <taxon>Pseudomonadati</taxon>
        <taxon>Bacteroidota</taxon>
        <taxon>Cytophagia</taxon>
        <taxon>Cytophagales</taxon>
        <taxon>Cyclobacteriaceae</taxon>
        <taxon>Belliella</taxon>
    </lineage>
</organism>
<dbReference type="GO" id="GO:0048038">
    <property type="term" value="F:quinone binding"/>
    <property type="evidence" value="ECO:0007669"/>
    <property type="project" value="UniProtKB-KW"/>
</dbReference>
<evidence type="ECO:0000256" key="6">
    <source>
        <dbReference type="ARBA" id="ARBA00023002"/>
    </source>
</evidence>
<dbReference type="SMART" id="SM00756">
    <property type="entry name" value="VKc"/>
    <property type="match status" value="1"/>
</dbReference>
<accession>I3Z1F0</accession>
<keyword evidence="12" id="KW-0413">Isomerase</keyword>
<dbReference type="Pfam" id="PF07884">
    <property type="entry name" value="VKOR"/>
    <property type="match status" value="1"/>
</dbReference>
<proteinExistence type="inferred from homology"/>
<comment type="subcellular location">
    <subcellularLocation>
        <location evidence="1">Membrane</location>
        <topology evidence="1">Multi-pass membrane protein</topology>
    </subcellularLocation>
</comment>
<sequence>MTYSFHVLQLWTGVTLLVEKTEKSLEPSYKKNRLIGKVKSGMIAIIAVLLLTLIISQFINLSIDLDRAIGLLSLLILKGVGLVVASMLLWYEVDKSNSTLKEFCSGGKKVNCDAVLSSGSLLGEISISNLAFGYFFSGFLLLLFSNFSTSSFLLLGYISYLSIPIVFSSLYYQYFKLKNWCVFCLWIAGLLTLEFTIFRILPVSGILEIQDLLVFAILFTASMFAWILLKPYLLDQNKLYAYKRKLANFKSDKEVFSHLLSGSKKILSSPKGLGITLTNPTAKYQVLKVCNPYCGPCARAHPILEHLHDQGLIELQILFVPDENPESIKTKTINHILSISQENDSFTTKKALDSWYSANQKDLVKFSKKYQSSISVEQNEKKLSAMRTWCIQEEISRTPTIYINGHLLHEYYSIDDLQLVLN</sequence>
<dbReference type="GO" id="GO:0016491">
    <property type="term" value="F:oxidoreductase activity"/>
    <property type="evidence" value="ECO:0007669"/>
    <property type="project" value="UniProtKB-KW"/>
</dbReference>
<dbReference type="InterPro" id="IPR012336">
    <property type="entry name" value="Thioredoxin-like_fold"/>
</dbReference>
<dbReference type="AlphaFoldDB" id="I3Z1F0"/>
<keyword evidence="4" id="KW-0874">Quinone</keyword>
<dbReference type="CDD" id="cd12921">
    <property type="entry name" value="VKOR_4"/>
    <property type="match status" value="1"/>
</dbReference>
<keyword evidence="13" id="KW-1185">Reference proteome</keyword>
<keyword evidence="8" id="KW-1015">Disulfide bond</keyword>
<keyword evidence="6" id="KW-0560">Oxidoreductase</keyword>
<evidence type="ECO:0000256" key="5">
    <source>
        <dbReference type="ARBA" id="ARBA00022989"/>
    </source>
</evidence>
<dbReference type="Gene3D" id="1.20.1440.130">
    <property type="entry name" value="VKOR domain"/>
    <property type="match status" value="1"/>
</dbReference>
<evidence type="ECO:0000259" key="11">
    <source>
        <dbReference type="SMART" id="SM00756"/>
    </source>
</evidence>
<dbReference type="InterPro" id="IPR012932">
    <property type="entry name" value="VKOR"/>
</dbReference>
<dbReference type="GO" id="GO:0016853">
    <property type="term" value="F:isomerase activity"/>
    <property type="evidence" value="ECO:0007669"/>
    <property type="project" value="UniProtKB-KW"/>
</dbReference>
<evidence type="ECO:0000313" key="13">
    <source>
        <dbReference type="Proteomes" id="UP000006050"/>
    </source>
</evidence>
<dbReference type="OrthoDB" id="1100563at2"/>
<dbReference type="RefSeq" id="WP_014771081.1">
    <property type="nucleotide sequence ID" value="NC_018010.1"/>
</dbReference>
<feature type="transmembrane region" description="Helical" evidence="10">
    <location>
        <begin position="41"/>
        <end position="63"/>
    </location>
</feature>
<feature type="transmembrane region" description="Helical" evidence="10">
    <location>
        <begin position="151"/>
        <end position="172"/>
    </location>
</feature>
<dbReference type="HOGENOM" id="CLU_037935_0_0_10"/>
<reference evidence="13" key="1">
    <citation type="submission" date="2012-06" db="EMBL/GenBank/DDBJ databases">
        <title>The complete genome of Belliella baltica DSM 15883.</title>
        <authorList>
            <person name="Lucas S."/>
            <person name="Copeland A."/>
            <person name="Lapidus A."/>
            <person name="Goodwin L."/>
            <person name="Pitluck S."/>
            <person name="Peters L."/>
            <person name="Mikhailova N."/>
            <person name="Davenport K."/>
            <person name="Kyrpides N."/>
            <person name="Mavromatis K."/>
            <person name="Pagani I."/>
            <person name="Ivanova N."/>
            <person name="Ovchinnikova G."/>
            <person name="Zeytun A."/>
            <person name="Detter J.C."/>
            <person name="Han C."/>
            <person name="Land M."/>
            <person name="Hauser L."/>
            <person name="Markowitz V."/>
            <person name="Cheng J.-F."/>
            <person name="Hugenholtz P."/>
            <person name="Woyke T."/>
            <person name="Wu D."/>
            <person name="Tindall B."/>
            <person name="Pomrenke H."/>
            <person name="Brambilla E."/>
            <person name="Klenk H.-P."/>
            <person name="Eisen J.A."/>
        </authorList>
    </citation>
    <scope>NUCLEOTIDE SEQUENCE [LARGE SCALE GENOMIC DNA]</scope>
    <source>
        <strain evidence="13">DSM 15883 / CIP 108006 / LMG 21964 / BA134</strain>
    </source>
</reference>
<dbReference type="Gene3D" id="3.40.30.10">
    <property type="entry name" value="Glutaredoxin"/>
    <property type="match status" value="1"/>
</dbReference>
<dbReference type="GO" id="GO:0016020">
    <property type="term" value="C:membrane"/>
    <property type="evidence" value="ECO:0007669"/>
    <property type="project" value="UniProtKB-SubCell"/>
</dbReference>
<feature type="transmembrane region" description="Helical" evidence="10">
    <location>
        <begin position="179"/>
        <end position="201"/>
    </location>
</feature>
<evidence type="ECO:0000256" key="8">
    <source>
        <dbReference type="ARBA" id="ARBA00023157"/>
    </source>
</evidence>
<dbReference type="Proteomes" id="UP000006050">
    <property type="component" value="Chromosome"/>
</dbReference>
<keyword evidence="5 10" id="KW-1133">Transmembrane helix</keyword>
<evidence type="ECO:0000256" key="7">
    <source>
        <dbReference type="ARBA" id="ARBA00023136"/>
    </source>
</evidence>
<protein>
    <submittedName>
        <fullName evidence="12">Protein-disulfide isomerase</fullName>
    </submittedName>
</protein>
<evidence type="ECO:0000256" key="4">
    <source>
        <dbReference type="ARBA" id="ARBA00022719"/>
    </source>
</evidence>
<keyword evidence="7 10" id="KW-0472">Membrane</keyword>
<feature type="domain" description="Vitamin K epoxide reductase" evidence="11">
    <location>
        <begin position="67"/>
        <end position="200"/>
    </location>
</feature>
<evidence type="ECO:0000256" key="10">
    <source>
        <dbReference type="SAM" id="Phobius"/>
    </source>
</evidence>
<gene>
    <name evidence="12" type="ordered locus">Belba_0407</name>
</gene>
<evidence type="ECO:0000256" key="3">
    <source>
        <dbReference type="ARBA" id="ARBA00022692"/>
    </source>
</evidence>
<keyword evidence="9" id="KW-0676">Redox-active center</keyword>
<evidence type="ECO:0000256" key="1">
    <source>
        <dbReference type="ARBA" id="ARBA00004141"/>
    </source>
</evidence>
<evidence type="ECO:0000256" key="2">
    <source>
        <dbReference type="ARBA" id="ARBA00006214"/>
    </source>
</evidence>
<dbReference type="Pfam" id="PF13462">
    <property type="entry name" value="Thioredoxin_4"/>
    <property type="match status" value="1"/>
</dbReference>
<keyword evidence="3 10" id="KW-0812">Transmembrane</keyword>